<name>A0A0W0ZPT7_9GAMM</name>
<evidence type="ECO:0000313" key="3">
    <source>
        <dbReference type="Proteomes" id="UP000054693"/>
    </source>
</evidence>
<feature type="transmembrane region" description="Helical" evidence="1">
    <location>
        <begin position="55"/>
        <end position="72"/>
    </location>
</feature>
<dbReference type="EMBL" id="LNZA01000012">
    <property type="protein sequence ID" value="KTD70910.1"/>
    <property type="molecule type" value="Genomic_DNA"/>
</dbReference>
<keyword evidence="1" id="KW-0472">Membrane</keyword>
<sequence length="81" mass="9329">MKKLITSVVLSISFFTVLPLFTVFPPTLDNQALRTDVSSINNLPKVANYVYWHHGHRWVLVQMASLALLLIFKIQSIKYLK</sequence>
<keyword evidence="3" id="KW-1185">Reference proteome</keyword>
<protein>
    <submittedName>
        <fullName evidence="2">Uncharacterized protein</fullName>
    </submittedName>
</protein>
<dbReference type="RefSeq" id="WP_058522111.1">
    <property type="nucleotide sequence ID" value="NZ_CAAAIP010000004.1"/>
</dbReference>
<dbReference type="Proteomes" id="UP000054693">
    <property type="component" value="Unassembled WGS sequence"/>
</dbReference>
<keyword evidence="1" id="KW-1133">Transmembrane helix</keyword>
<evidence type="ECO:0000313" key="2">
    <source>
        <dbReference type="EMBL" id="KTD70910.1"/>
    </source>
</evidence>
<proteinExistence type="predicted"/>
<keyword evidence="1" id="KW-0812">Transmembrane</keyword>
<accession>A0A0W0ZPT7</accession>
<dbReference type="AlphaFoldDB" id="A0A0W0ZPT7"/>
<dbReference type="OrthoDB" id="9939465at2"/>
<organism evidence="2 3">
    <name type="scientific">Legionella tucsonensis</name>
    <dbReference type="NCBI Taxonomy" id="40335"/>
    <lineage>
        <taxon>Bacteria</taxon>
        <taxon>Pseudomonadati</taxon>
        <taxon>Pseudomonadota</taxon>
        <taxon>Gammaproteobacteria</taxon>
        <taxon>Legionellales</taxon>
        <taxon>Legionellaceae</taxon>
        <taxon>Legionella</taxon>
    </lineage>
</organism>
<reference evidence="2 3" key="1">
    <citation type="submission" date="2015-11" db="EMBL/GenBank/DDBJ databases">
        <title>Genomic analysis of 38 Legionella species identifies large and diverse effector repertoires.</title>
        <authorList>
            <person name="Burstein D."/>
            <person name="Amaro F."/>
            <person name="Zusman T."/>
            <person name="Lifshitz Z."/>
            <person name="Cohen O."/>
            <person name="Gilbert J.A."/>
            <person name="Pupko T."/>
            <person name="Shuman H.A."/>
            <person name="Segal G."/>
        </authorList>
    </citation>
    <scope>NUCLEOTIDE SEQUENCE [LARGE SCALE GENOMIC DNA]</scope>
    <source>
        <strain evidence="2 3">ATCC 49180</strain>
    </source>
</reference>
<gene>
    <name evidence="2" type="ORF">Ltuc_2921</name>
</gene>
<comment type="caution">
    <text evidence="2">The sequence shown here is derived from an EMBL/GenBank/DDBJ whole genome shotgun (WGS) entry which is preliminary data.</text>
</comment>
<evidence type="ECO:0000256" key="1">
    <source>
        <dbReference type="SAM" id="Phobius"/>
    </source>
</evidence>
<dbReference type="PATRIC" id="fig|40335.7.peg.3124"/>